<reference evidence="1 2" key="1">
    <citation type="submission" date="2017-11" db="EMBL/GenBank/DDBJ databases">
        <title>Reclassification of Bisgaard taxon 7 as Conservatibacter flavescens gen. nov., sp. nov.</title>
        <authorList>
            <person name="Christensen H."/>
        </authorList>
    </citation>
    <scope>NUCLEOTIDE SEQUENCE [LARGE SCALE GENOMIC DNA]</scope>
    <source>
        <strain evidence="1 2">7_4</strain>
    </source>
</reference>
<keyword evidence="2" id="KW-1185">Reference proteome</keyword>
<dbReference type="Proteomes" id="UP000229329">
    <property type="component" value="Unassembled WGS sequence"/>
</dbReference>
<organism evidence="1 2">
    <name type="scientific">Conservatibacter flavescens</name>
    <dbReference type="NCBI Taxonomy" id="28161"/>
    <lineage>
        <taxon>Bacteria</taxon>
        <taxon>Pseudomonadati</taxon>
        <taxon>Pseudomonadota</taxon>
        <taxon>Gammaproteobacteria</taxon>
        <taxon>Pasteurellales</taxon>
        <taxon>Pasteurellaceae</taxon>
        <taxon>Conservatibacter</taxon>
    </lineage>
</organism>
<dbReference type="EMBL" id="PHHA01000003">
    <property type="protein sequence ID" value="PJG86201.1"/>
    <property type="molecule type" value="Genomic_DNA"/>
</dbReference>
<proteinExistence type="predicted"/>
<name>A0A2M8S4Z4_9PAST</name>
<gene>
    <name evidence="1" type="ORF">CVP05_03250</name>
</gene>
<sequence>MMLLVIAFVCLGLSALFYILAFLLERKSSPRLAKYSTKVKERRDCLKEAIKQGNRNPVSRAKRGRYV</sequence>
<accession>A0A2M8S4Z4</accession>
<dbReference type="RefSeq" id="WP_100288133.1">
    <property type="nucleotide sequence ID" value="NZ_PHHA01000003.1"/>
</dbReference>
<protein>
    <submittedName>
        <fullName evidence="1">Uncharacterized protein</fullName>
    </submittedName>
</protein>
<evidence type="ECO:0000313" key="2">
    <source>
        <dbReference type="Proteomes" id="UP000229329"/>
    </source>
</evidence>
<evidence type="ECO:0000313" key="1">
    <source>
        <dbReference type="EMBL" id="PJG86201.1"/>
    </source>
</evidence>
<comment type="caution">
    <text evidence="1">The sequence shown here is derived from an EMBL/GenBank/DDBJ whole genome shotgun (WGS) entry which is preliminary data.</text>
</comment>
<dbReference type="AlphaFoldDB" id="A0A2M8S4Z4"/>